<evidence type="ECO:0008006" key="3">
    <source>
        <dbReference type="Google" id="ProtNLM"/>
    </source>
</evidence>
<reference evidence="1 2" key="1">
    <citation type="submission" date="2024-10" db="EMBL/GenBank/DDBJ databases">
        <title>The Natural Products Discovery Center: Release of the First 8490 Sequenced Strains for Exploring Actinobacteria Biosynthetic Diversity.</title>
        <authorList>
            <person name="Kalkreuter E."/>
            <person name="Kautsar S.A."/>
            <person name="Yang D."/>
            <person name="Bader C.D."/>
            <person name="Teijaro C.N."/>
            <person name="Fluegel L."/>
            <person name="Davis C.M."/>
            <person name="Simpson J.R."/>
            <person name="Lauterbach L."/>
            <person name="Steele A.D."/>
            <person name="Gui C."/>
            <person name="Meng S."/>
            <person name="Li G."/>
            <person name="Viehrig K."/>
            <person name="Ye F."/>
            <person name="Su P."/>
            <person name="Kiefer A.F."/>
            <person name="Nichols A."/>
            <person name="Cepeda A.J."/>
            <person name="Yan W."/>
            <person name="Fan B."/>
            <person name="Jiang Y."/>
            <person name="Adhikari A."/>
            <person name="Zheng C.-J."/>
            <person name="Schuster L."/>
            <person name="Cowan T.M."/>
            <person name="Smanski M.J."/>
            <person name="Chevrette M.G."/>
            <person name="De Carvalho L.P.S."/>
            <person name="Shen B."/>
        </authorList>
    </citation>
    <scope>NUCLEOTIDE SEQUENCE [LARGE SCALE GENOMIC DNA]</scope>
    <source>
        <strain evidence="1 2">NPDC001281</strain>
    </source>
</reference>
<keyword evidence="2" id="KW-1185">Reference proteome</keyword>
<comment type="caution">
    <text evidence="1">The sequence shown here is derived from an EMBL/GenBank/DDBJ whole genome shotgun (WGS) entry which is preliminary data.</text>
</comment>
<protein>
    <recommendedName>
        <fullName evidence="3">Secreted protein</fullName>
    </recommendedName>
</protein>
<sequence length="82" mass="8546">MTVTAAGLLLLDVVVGEEDDEDFPGVSPHPAVPRVRSCGGSRRAAAGADVQWGIWLRGGRFVSCAVVCCSPNQDAGYRCPAT</sequence>
<dbReference type="RefSeq" id="WP_387339991.1">
    <property type="nucleotide sequence ID" value="NZ_JBIAXI010000001.1"/>
</dbReference>
<dbReference type="Proteomes" id="UP001602119">
    <property type="component" value="Unassembled WGS sequence"/>
</dbReference>
<name>A0ABW6UWF5_MICFU</name>
<gene>
    <name evidence="1" type="ORF">ACFY05_00620</name>
</gene>
<accession>A0ABW6UWF5</accession>
<evidence type="ECO:0000313" key="1">
    <source>
        <dbReference type="EMBL" id="MFF4771340.1"/>
    </source>
</evidence>
<organism evidence="1 2">
    <name type="scientific">Microtetraspora fusca</name>
    <dbReference type="NCBI Taxonomy" id="1997"/>
    <lineage>
        <taxon>Bacteria</taxon>
        <taxon>Bacillati</taxon>
        <taxon>Actinomycetota</taxon>
        <taxon>Actinomycetes</taxon>
        <taxon>Streptosporangiales</taxon>
        <taxon>Streptosporangiaceae</taxon>
        <taxon>Microtetraspora</taxon>
    </lineage>
</organism>
<proteinExistence type="predicted"/>
<evidence type="ECO:0000313" key="2">
    <source>
        <dbReference type="Proteomes" id="UP001602119"/>
    </source>
</evidence>
<dbReference type="EMBL" id="JBIAXI010000001">
    <property type="protein sequence ID" value="MFF4771340.1"/>
    <property type="molecule type" value="Genomic_DNA"/>
</dbReference>